<evidence type="ECO:0000313" key="2">
    <source>
        <dbReference type="EMBL" id="KAL0300136.1"/>
    </source>
</evidence>
<comment type="caution">
    <text evidence="2">The sequence shown here is derived from an EMBL/GenBank/DDBJ whole genome shotgun (WGS) entry which is preliminary data.</text>
</comment>
<name>A0AAW2K0D4_9LAMI</name>
<evidence type="ECO:0000256" key="1">
    <source>
        <dbReference type="SAM" id="MobiDB-lite"/>
    </source>
</evidence>
<dbReference type="EMBL" id="JACGWK010000389">
    <property type="protein sequence ID" value="KAL0300136.1"/>
    <property type="molecule type" value="Genomic_DNA"/>
</dbReference>
<accession>A0AAW2K0D4</accession>
<reference evidence="2" key="1">
    <citation type="submission" date="2020-06" db="EMBL/GenBank/DDBJ databases">
        <authorList>
            <person name="Li T."/>
            <person name="Hu X."/>
            <person name="Zhang T."/>
            <person name="Song X."/>
            <person name="Zhang H."/>
            <person name="Dai N."/>
            <person name="Sheng W."/>
            <person name="Hou X."/>
            <person name="Wei L."/>
        </authorList>
    </citation>
    <scope>NUCLEOTIDE SEQUENCE</scope>
    <source>
        <strain evidence="2">G01</strain>
        <tissue evidence="2">Leaf</tissue>
    </source>
</reference>
<reference evidence="2" key="2">
    <citation type="journal article" date="2024" name="Plant">
        <title>Genomic evolution and insights into agronomic trait innovations of Sesamum species.</title>
        <authorList>
            <person name="Miao H."/>
            <person name="Wang L."/>
            <person name="Qu L."/>
            <person name="Liu H."/>
            <person name="Sun Y."/>
            <person name="Le M."/>
            <person name="Wang Q."/>
            <person name="Wei S."/>
            <person name="Zheng Y."/>
            <person name="Lin W."/>
            <person name="Duan Y."/>
            <person name="Cao H."/>
            <person name="Xiong S."/>
            <person name="Wang X."/>
            <person name="Wei L."/>
            <person name="Li C."/>
            <person name="Ma Q."/>
            <person name="Ju M."/>
            <person name="Zhao R."/>
            <person name="Li G."/>
            <person name="Mu C."/>
            <person name="Tian Q."/>
            <person name="Mei H."/>
            <person name="Zhang T."/>
            <person name="Gao T."/>
            <person name="Zhang H."/>
        </authorList>
    </citation>
    <scope>NUCLEOTIDE SEQUENCE</scope>
    <source>
        <strain evidence="2">G01</strain>
    </source>
</reference>
<feature type="compositionally biased region" description="Polar residues" evidence="1">
    <location>
        <begin position="147"/>
        <end position="157"/>
    </location>
</feature>
<gene>
    <name evidence="2" type="ORF">Sangu_3136700</name>
</gene>
<organism evidence="2">
    <name type="scientific">Sesamum angustifolium</name>
    <dbReference type="NCBI Taxonomy" id="2727405"/>
    <lineage>
        <taxon>Eukaryota</taxon>
        <taxon>Viridiplantae</taxon>
        <taxon>Streptophyta</taxon>
        <taxon>Embryophyta</taxon>
        <taxon>Tracheophyta</taxon>
        <taxon>Spermatophyta</taxon>
        <taxon>Magnoliopsida</taxon>
        <taxon>eudicotyledons</taxon>
        <taxon>Gunneridae</taxon>
        <taxon>Pentapetalae</taxon>
        <taxon>asterids</taxon>
        <taxon>lamiids</taxon>
        <taxon>Lamiales</taxon>
        <taxon>Pedaliaceae</taxon>
        <taxon>Sesamum</taxon>
    </lineage>
</organism>
<sequence>MGLSETFHHLHDQLLVMDPVQTVNKDYSMVLRVEKQREVNVDCTNTMDNAVMQVRAGNKREYISTQRRYTDKNGQFCSNCNRSGRTRDTCFKPNGTPDWYKDLIENKKKEGDGIRGYNAQVTSSISSTYTGGSVARTSKLNERRGASCTNSGGSLAR</sequence>
<dbReference type="PANTHER" id="PTHR34222:SF99">
    <property type="entry name" value="PROTEIN, PUTATIVE-RELATED"/>
    <property type="match status" value="1"/>
</dbReference>
<proteinExistence type="predicted"/>
<dbReference type="AlphaFoldDB" id="A0AAW2K0D4"/>
<protein>
    <submittedName>
        <fullName evidence="2">Uncharacterized protein</fullName>
    </submittedName>
</protein>
<dbReference type="PANTHER" id="PTHR34222">
    <property type="entry name" value="GAG_PRE-INTEGRS DOMAIN-CONTAINING PROTEIN"/>
    <property type="match status" value="1"/>
</dbReference>
<feature type="region of interest" description="Disordered" evidence="1">
    <location>
        <begin position="128"/>
        <end position="157"/>
    </location>
</feature>